<dbReference type="FunFam" id="3.40.309.10:FF:000012">
    <property type="entry name" value="Betaine aldehyde dehydrogenase"/>
    <property type="match status" value="1"/>
</dbReference>
<dbReference type="Pfam" id="PF00171">
    <property type="entry name" value="Aldedh"/>
    <property type="match status" value="1"/>
</dbReference>
<dbReference type="Gene3D" id="3.40.309.10">
    <property type="entry name" value="Aldehyde Dehydrogenase, Chain A, domain 2"/>
    <property type="match status" value="1"/>
</dbReference>
<organism evidence="8 9">
    <name type="scientific">Trichodelitschia bisporula</name>
    <dbReference type="NCBI Taxonomy" id="703511"/>
    <lineage>
        <taxon>Eukaryota</taxon>
        <taxon>Fungi</taxon>
        <taxon>Dikarya</taxon>
        <taxon>Ascomycota</taxon>
        <taxon>Pezizomycotina</taxon>
        <taxon>Dothideomycetes</taxon>
        <taxon>Dothideomycetes incertae sedis</taxon>
        <taxon>Phaeotrichales</taxon>
        <taxon>Phaeotrichaceae</taxon>
        <taxon>Trichodelitschia</taxon>
    </lineage>
</organism>
<protein>
    <recommendedName>
        <fullName evidence="3">aldehyde dehydrogenase (NAD(+))</fullName>
        <ecNumber evidence="3">1.2.1.3</ecNumber>
    </recommendedName>
</protein>
<dbReference type="InterPro" id="IPR016161">
    <property type="entry name" value="Ald_DH/histidinol_DH"/>
</dbReference>
<evidence type="ECO:0000256" key="4">
    <source>
        <dbReference type="ARBA" id="ARBA00049194"/>
    </source>
</evidence>
<evidence type="ECO:0000259" key="7">
    <source>
        <dbReference type="Pfam" id="PF00171"/>
    </source>
</evidence>
<gene>
    <name evidence="8" type="ORF">EJ06DRAFT_538805</name>
</gene>
<dbReference type="InterPro" id="IPR015590">
    <property type="entry name" value="Aldehyde_DH_dom"/>
</dbReference>
<feature type="active site" evidence="5">
    <location>
        <position position="255"/>
    </location>
</feature>
<dbReference type="Gene3D" id="3.40.605.10">
    <property type="entry name" value="Aldehyde Dehydrogenase, Chain A, domain 1"/>
    <property type="match status" value="1"/>
</dbReference>
<evidence type="ECO:0000256" key="1">
    <source>
        <dbReference type="ARBA" id="ARBA00009986"/>
    </source>
</evidence>
<comment type="similarity">
    <text evidence="1 6">Belongs to the aldehyde dehydrogenase family.</text>
</comment>
<comment type="catalytic activity">
    <reaction evidence="4">
        <text>an aldehyde + NAD(+) + H2O = a carboxylate + NADH + 2 H(+)</text>
        <dbReference type="Rhea" id="RHEA:16185"/>
        <dbReference type="ChEBI" id="CHEBI:15377"/>
        <dbReference type="ChEBI" id="CHEBI:15378"/>
        <dbReference type="ChEBI" id="CHEBI:17478"/>
        <dbReference type="ChEBI" id="CHEBI:29067"/>
        <dbReference type="ChEBI" id="CHEBI:57540"/>
        <dbReference type="ChEBI" id="CHEBI:57945"/>
        <dbReference type="EC" id="1.2.1.3"/>
    </reaction>
</comment>
<feature type="domain" description="Aldehyde dehydrogenase" evidence="7">
    <location>
        <begin position="20"/>
        <end position="482"/>
    </location>
</feature>
<accession>A0A6G1HSR9</accession>
<reference evidence="8" key="1">
    <citation type="journal article" date="2020" name="Stud. Mycol.">
        <title>101 Dothideomycetes genomes: a test case for predicting lifestyles and emergence of pathogens.</title>
        <authorList>
            <person name="Haridas S."/>
            <person name="Albert R."/>
            <person name="Binder M."/>
            <person name="Bloem J."/>
            <person name="Labutti K."/>
            <person name="Salamov A."/>
            <person name="Andreopoulos B."/>
            <person name="Baker S."/>
            <person name="Barry K."/>
            <person name="Bills G."/>
            <person name="Bluhm B."/>
            <person name="Cannon C."/>
            <person name="Castanera R."/>
            <person name="Culley D."/>
            <person name="Daum C."/>
            <person name="Ezra D."/>
            <person name="Gonzalez J."/>
            <person name="Henrissat B."/>
            <person name="Kuo A."/>
            <person name="Liang C."/>
            <person name="Lipzen A."/>
            <person name="Lutzoni F."/>
            <person name="Magnuson J."/>
            <person name="Mondo S."/>
            <person name="Nolan M."/>
            <person name="Ohm R."/>
            <person name="Pangilinan J."/>
            <person name="Park H.-J."/>
            <person name="Ramirez L."/>
            <person name="Alfaro M."/>
            <person name="Sun H."/>
            <person name="Tritt A."/>
            <person name="Yoshinaga Y."/>
            <person name="Zwiers L.-H."/>
            <person name="Turgeon B."/>
            <person name="Goodwin S."/>
            <person name="Spatafora J."/>
            <person name="Crous P."/>
            <person name="Grigoriev I."/>
        </authorList>
    </citation>
    <scope>NUCLEOTIDE SEQUENCE</scope>
    <source>
        <strain evidence="8">CBS 262.69</strain>
    </source>
</reference>
<dbReference type="SUPFAM" id="SSF53720">
    <property type="entry name" value="ALDH-like"/>
    <property type="match status" value="1"/>
</dbReference>
<dbReference type="InterPro" id="IPR016163">
    <property type="entry name" value="Ald_DH_C"/>
</dbReference>
<sequence length="489" mass="51731">MAPVPVPEYIETRLFINGEFVNSSTGKTFDVFSPYDQHKVATVQEATEPDIDAAVSAAKAAFPAWSALAPTARGTLLRKLGDAVAAATSDLAALDALVMGRPISTYFDGPFAAELLHHYSEAGFEPAGKTSLHTPGTVNLTLRQPVGVAAAIIPWNVPMIILAHKVGPALAAGCTLVVKSSEKAPLSSLRFAQLVREVGFPSGVVNVVSGFGRPAGEALARHMDVRMISFTGSGPTGKLVQKYAAESNLKRVVLELGGKSPTLVFEDADVEAAAAEAAFGIRFVSGQACVAGSRVYVQESAAERFKRAFEVAFAEFVPGDPLDPATTMGPQADRIQFERVKGFLEEIRNGDGQVRVGGGALEVNGKGFFIQPTVFEAKDEGVRAMREEIFGPVISINTFTTEEEAIAKAVDTEYGLFSSVYTKNIDRALRVAKAMEAGVVAVNCTAPAGLASDMPFGGYKQSGLGREGFGYSIENYLQTKTVTIKLAPA</sequence>
<dbReference type="FunFam" id="3.40.605.10:FF:000001">
    <property type="entry name" value="Aldehyde dehydrogenase 1"/>
    <property type="match status" value="1"/>
</dbReference>
<evidence type="ECO:0000256" key="2">
    <source>
        <dbReference type="ARBA" id="ARBA00023002"/>
    </source>
</evidence>
<dbReference type="Proteomes" id="UP000799640">
    <property type="component" value="Unassembled WGS sequence"/>
</dbReference>
<keyword evidence="2 6" id="KW-0560">Oxidoreductase</keyword>
<evidence type="ECO:0000313" key="8">
    <source>
        <dbReference type="EMBL" id="KAF2398879.1"/>
    </source>
</evidence>
<name>A0A6G1HSR9_9PEZI</name>
<dbReference type="OrthoDB" id="310895at2759"/>
<dbReference type="EMBL" id="ML996699">
    <property type="protein sequence ID" value="KAF2398879.1"/>
    <property type="molecule type" value="Genomic_DNA"/>
</dbReference>
<dbReference type="EC" id="1.2.1.3" evidence="3"/>
<dbReference type="InterPro" id="IPR029510">
    <property type="entry name" value="Ald_DH_CS_GLU"/>
</dbReference>
<keyword evidence="9" id="KW-1185">Reference proteome</keyword>
<evidence type="ECO:0000313" key="9">
    <source>
        <dbReference type="Proteomes" id="UP000799640"/>
    </source>
</evidence>
<proteinExistence type="inferred from homology"/>
<dbReference type="GO" id="GO:0004029">
    <property type="term" value="F:aldehyde dehydrogenase (NAD+) activity"/>
    <property type="evidence" value="ECO:0007669"/>
    <property type="project" value="UniProtKB-EC"/>
</dbReference>
<evidence type="ECO:0000256" key="3">
    <source>
        <dbReference type="ARBA" id="ARBA00024226"/>
    </source>
</evidence>
<evidence type="ECO:0000256" key="6">
    <source>
        <dbReference type="RuleBase" id="RU003345"/>
    </source>
</evidence>
<dbReference type="PANTHER" id="PTHR11699">
    <property type="entry name" value="ALDEHYDE DEHYDROGENASE-RELATED"/>
    <property type="match status" value="1"/>
</dbReference>
<dbReference type="InterPro" id="IPR016162">
    <property type="entry name" value="Ald_DH_N"/>
</dbReference>
<dbReference type="PROSITE" id="PS00687">
    <property type="entry name" value="ALDEHYDE_DEHYDR_GLU"/>
    <property type="match status" value="1"/>
</dbReference>
<evidence type="ECO:0000256" key="5">
    <source>
        <dbReference type="PROSITE-ProRule" id="PRU10007"/>
    </source>
</evidence>
<dbReference type="AlphaFoldDB" id="A0A6G1HSR9"/>